<dbReference type="PROSITE" id="PS50862">
    <property type="entry name" value="AA_TRNA_LIGASE_II"/>
    <property type="match status" value="1"/>
</dbReference>
<dbReference type="CDD" id="cd00496">
    <property type="entry name" value="PheRS_alpha_core"/>
    <property type="match status" value="1"/>
</dbReference>
<evidence type="ECO:0000259" key="12">
    <source>
        <dbReference type="PROSITE" id="PS50862"/>
    </source>
</evidence>
<dbReference type="NCBIfam" id="NF003210">
    <property type="entry name" value="PRK04172.1"/>
    <property type="match status" value="1"/>
</dbReference>
<keyword evidence="6" id="KW-0479">Metal-binding</keyword>
<dbReference type="Gene3D" id="3.30.1370.240">
    <property type="match status" value="1"/>
</dbReference>
<dbReference type="GO" id="GO:0000049">
    <property type="term" value="F:tRNA binding"/>
    <property type="evidence" value="ECO:0007669"/>
    <property type="project" value="InterPro"/>
</dbReference>
<dbReference type="PANTHER" id="PTHR11538">
    <property type="entry name" value="PHENYLALANYL-TRNA SYNTHETASE"/>
    <property type="match status" value="1"/>
</dbReference>
<dbReference type="GO" id="GO:0004826">
    <property type="term" value="F:phenylalanine-tRNA ligase activity"/>
    <property type="evidence" value="ECO:0007669"/>
    <property type="project" value="UniProtKB-EC"/>
</dbReference>
<evidence type="ECO:0000256" key="5">
    <source>
        <dbReference type="ARBA" id="ARBA00022598"/>
    </source>
</evidence>
<feature type="domain" description="Aminoacyl-transfer RNA synthetases class-II family profile" evidence="12">
    <location>
        <begin position="252"/>
        <end position="498"/>
    </location>
</feature>
<evidence type="ECO:0000256" key="11">
    <source>
        <dbReference type="ARBA" id="ARBA00023146"/>
    </source>
</evidence>
<evidence type="ECO:0000256" key="7">
    <source>
        <dbReference type="ARBA" id="ARBA00022741"/>
    </source>
</evidence>
<evidence type="ECO:0000256" key="4">
    <source>
        <dbReference type="ARBA" id="ARBA00022490"/>
    </source>
</evidence>
<evidence type="ECO:0000256" key="1">
    <source>
        <dbReference type="ARBA" id="ARBA00004496"/>
    </source>
</evidence>
<evidence type="ECO:0000313" key="13">
    <source>
        <dbReference type="EMBL" id="HHP67672.1"/>
    </source>
</evidence>
<keyword evidence="5 13" id="KW-0436">Ligase</keyword>
<dbReference type="Gene3D" id="1.10.10.2320">
    <property type="match status" value="1"/>
</dbReference>
<dbReference type="InterPro" id="IPR002319">
    <property type="entry name" value="Phenylalanyl-tRNA_Synthase"/>
</dbReference>
<comment type="subcellular location">
    <subcellularLocation>
        <location evidence="1">Cytoplasm</location>
    </subcellularLocation>
</comment>
<dbReference type="PANTHER" id="PTHR11538:SF40">
    <property type="entry name" value="PHENYLALANINE--TRNA LIGASE ALPHA SUBUNIT"/>
    <property type="match status" value="1"/>
</dbReference>
<evidence type="ECO:0000256" key="8">
    <source>
        <dbReference type="ARBA" id="ARBA00022840"/>
    </source>
</evidence>
<dbReference type="InterPro" id="IPR045864">
    <property type="entry name" value="aa-tRNA-synth_II/BPL/LPL"/>
</dbReference>
<dbReference type="GO" id="GO:0006432">
    <property type="term" value="P:phenylalanyl-tRNA aminoacylation"/>
    <property type="evidence" value="ECO:0007669"/>
    <property type="project" value="InterPro"/>
</dbReference>
<dbReference type="GO" id="GO:0005524">
    <property type="term" value="F:ATP binding"/>
    <property type="evidence" value="ECO:0007669"/>
    <property type="project" value="UniProtKB-KW"/>
</dbReference>
<evidence type="ECO:0000256" key="9">
    <source>
        <dbReference type="ARBA" id="ARBA00022842"/>
    </source>
</evidence>
<keyword evidence="4" id="KW-0963">Cytoplasm</keyword>
<reference evidence="13" key="1">
    <citation type="journal article" date="2020" name="mSystems">
        <title>Genome- and Community-Level Interaction Insights into Carbon Utilization and Element Cycling Functions of Hydrothermarchaeota in Hydrothermal Sediment.</title>
        <authorList>
            <person name="Zhou Z."/>
            <person name="Liu Y."/>
            <person name="Xu W."/>
            <person name="Pan J."/>
            <person name="Luo Z.H."/>
            <person name="Li M."/>
        </authorList>
    </citation>
    <scope>NUCLEOTIDE SEQUENCE [LARGE SCALE GENOMIC DNA]</scope>
    <source>
        <strain evidence="13">SpSt-110</strain>
    </source>
</reference>
<dbReference type="SUPFAM" id="SSF46785">
    <property type="entry name" value="Winged helix' DNA-binding domain"/>
    <property type="match status" value="1"/>
</dbReference>
<evidence type="ECO:0000256" key="10">
    <source>
        <dbReference type="ARBA" id="ARBA00022917"/>
    </source>
</evidence>
<sequence length="516" mass="59247">MSQQIIVGKRQYDVLRVVAELNQADVNTLASKIGVQPEDIMRDLAELANRGLLEVSTEQKTVHELTEHGKRYLERGLPEEVSLRVFRQCLNTNVREFLECLANRAGLSKEDANVAFQILVREGCLKVDRDGLAKLNDEVKCLGLREESAYLRYILLTVENGLEPPQTLVEVLKRRRMISTKKRSVVLVKAKGDLKELINRDIVVPKQLLTVVLPSHYAQLEEAVVKKFDLSIPPPGLKPSLSHPFMEFIKQLREVLVAMGFEEVRGPHVEAEFWNFDVLFQPQDHPAREIHDTFFVVNKAVVDIPSEAFERVRRIHEAGWKYSWDQSRALRLVLRTQCTAVSARTIYSRGGGEYRAFTIDRVFRPENLDAKHSMEFYQLDGIIVGRNVNFKHLLYFFKEFASALGIREVWFKPGYFPFTEPSVEGYIKHPTLGWVEVFPGGIFRPEVMEILGAKEYRAAAWGIGVDRLAMWFMGVDDIRQLFARDLDLLRDIGRRPLPFFIGRASGRDVIVRSRPE</sequence>
<dbReference type="NCBIfam" id="TIGR00468">
    <property type="entry name" value="pheS"/>
    <property type="match status" value="1"/>
</dbReference>
<organism evidence="13">
    <name type="scientific">Thermogladius calderae</name>
    <dbReference type="NCBI Taxonomy" id="1200300"/>
    <lineage>
        <taxon>Archaea</taxon>
        <taxon>Thermoproteota</taxon>
        <taxon>Thermoprotei</taxon>
        <taxon>Desulfurococcales</taxon>
        <taxon>Desulfurococcaceae</taxon>
        <taxon>Thermogladius</taxon>
    </lineage>
</organism>
<dbReference type="InterPro" id="IPR036390">
    <property type="entry name" value="WH_DNA-bd_sf"/>
</dbReference>
<proteinExistence type="inferred from homology"/>
<dbReference type="AlphaFoldDB" id="A0A7J3XYB7"/>
<dbReference type="Gene3D" id="1.10.10.2330">
    <property type="match status" value="1"/>
</dbReference>
<dbReference type="GO" id="GO:0005737">
    <property type="term" value="C:cytoplasm"/>
    <property type="evidence" value="ECO:0007669"/>
    <property type="project" value="UniProtKB-SubCell"/>
</dbReference>
<name>A0A7J3XYB7_9CREN</name>
<evidence type="ECO:0000256" key="3">
    <source>
        <dbReference type="ARBA" id="ARBA00012814"/>
    </source>
</evidence>
<dbReference type="Pfam" id="PF01409">
    <property type="entry name" value="tRNA-synt_2d"/>
    <property type="match status" value="1"/>
</dbReference>
<dbReference type="Gene3D" id="3.30.930.10">
    <property type="entry name" value="Bira Bifunctional Protein, Domain 2"/>
    <property type="match status" value="1"/>
</dbReference>
<evidence type="ECO:0000256" key="6">
    <source>
        <dbReference type="ARBA" id="ARBA00022723"/>
    </source>
</evidence>
<dbReference type="InterPro" id="IPR006195">
    <property type="entry name" value="aa-tRNA-synth_II"/>
</dbReference>
<dbReference type="EMBL" id="DRYK01000035">
    <property type="protein sequence ID" value="HHP67672.1"/>
    <property type="molecule type" value="Genomic_DNA"/>
</dbReference>
<dbReference type="GO" id="GO:0046872">
    <property type="term" value="F:metal ion binding"/>
    <property type="evidence" value="ECO:0007669"/>
    <property type="project" value="UniProtKB-KW"/>
</dbReference>
<protein>
    <recommendedName>
        <fullName evidence="3">phenylalanine--tRNA ligase</fullName>
        <ecNumber evidence="3">6.1.1.20</ecNumber>
    </recommendedName>
</protein>
<dbReference type="InterPro" id="IPR004529">
    <property type="entry name" value="Phe-tRNA-synth_IIc_asu"/>
</dbReference>
<accession>A0A7J3XYB7</accession>
<keyword evidence="10" id="KW-0648">Protein biosynthesis</keyword>
<dbReference type="SUPFAM" id="SSF55681">
    <property type="entry name" value="Class II aaRS and biotin synthetases"/>
    <property type="match status" value="1"/>
</dbReference>
<keyword evidence="9" id="KW-0460">Magnesium</keyword>
<dbReference type="EC" id="6.1.1.20" evidence="3"/>
<keyword evidence="7" id="KW-0547">Nucleotide-binding</keyword>
<keyword evidence="11" id="KW-0030">Aminoacyl-tRNA synthetase</keyword>
<comment type="similarity">
    <text evidence="2">Belongs to the class-II aminoacyl-tRNA synthetase family. Phe-tRNA synthetase alpha subunit type 2 subfamily.</text>
</comment>
<keyword evidence="8" id="KW-0067">ATP-binding</keyword>
<gene>
    <name evidence="13" type="ORF">ENM60_02610</name>
</gene>
<comment type="caution">
    <text evidence="13">The sequence shown here is derived from an EMBL/GenBank/DDBJ whole genome shotgun (WGS) entry which is preliminary data.</text>
</comment>
<evidence type="ECO:0000256" key="2">
    <source>
        <dbReference type="ARBA" id="ARBA00006703"/>
    </source>
</evidence>